<protein>
    <submittedName>
        <fullName evidence="5">FCD domain-containing protein</fullName>
    </submittedName>
</protein>
<dbReference type="PROSITE" id="PS50949">
    <property type="entry name" value="HTH_GNTR"/>
    <property type="match status" value="1"/>
</dbReference>
<dbReference type="InterPro" id="IPR000524">
    <property type="entry name" value="Tscrpt_reg_HTH_GntR"/>
</dbReference>
<evidence type="ECO:0000259" key="4">
    <source>
        <dbReference type="PROSITE" id="PS50949"/>
    </source>
</evidence>
<sequence length="261" mass="29029">MSEEQENGTKTEAAYRILRTEILMTRLQPGAPLRVDLLSKTYDVGRTPLREALSRLEAERLVVAISNRGFTVAPVSRAELEDLTKARAVVEIPLLLEAMERGGPEWESAIVTAHYRLSRCKTIVEDSSDLAVDSWMERHEAFHAALLSAAQSSWLMRFRSTISDQLQRHYRFLAFAPALRAAAGETAGYEAAMAALHKAQSIGPHTDLMEAVLDRNAERARLLMDEHFGYPLEVYAVEEGEAAALAARKNGARTRTHKKSA</sequence>
<dbReference type="InterPro" id="IPR036390">
    <property type="entry name" value="WH_DNA-bd_sf"/>
</dbReference>
<accession>A0A7Y6QBK4</accession>
<dbReference type="PANTHER" id="PTHR43537">
    <property type="entry name" value="TRANSCRIPTIONAL REGULATOR, GNTR FAMILY"/>
    <property type="match status" value="1"/>
</dbReference>
<dbReference type="AlphaFoldDB" id="A0A7Y6QBK4"/>
<dbReference type="Pfam" id="PF00392">
    <property type="entry name" value="GntR"/>
    <property type="match status" value="1"/>
</dbReference>
<name>A0A7Y6QBK4_9HYPH</name>
<dbReference type="GO" id="GO:0003677">
    <property type="term" value="F:DNA binding"/>
    <property type="evidence" value="ECO:0007669"/>
    <property type="project" value="UniProtKB-KW"/>
</dbReference>
<feature type="domain" description="HTH gntR-type" evidence="4">
    <location>
        <begin position="8"/>
        <end position="75"/>
    </location>
</feature>
<evidence type="ECO:0000313" key="5">
    <source>
        <dbReference type="EMBL" id="NVD42566.1"/>
    </source>
</evidence>
<keyword evidence="1" id="KW-0805">Transcription regulation</keyword>
<comment type="caution">
    <text evidence="5">The sequence shown here is derived from an EMBL/GenBank/DDBJ whole genome shotgun (WGS) entry which is preliminary data.</text>
</comment>
<dbReference type="Pfam" id="PF07729">
    <property type="entry name" value="FCD"/>
    <property type="match status" value="1"/>
</dbReference>
<keyword evidence="3" id="KW-0804">Transcription</keyword>
<keyword evidence="6" id="KW-1185">Reference proteome</keyword>
<organism evidence="5 6">
    <name type="scientific">Ensifer oleiphilus</name>
    <dbReference type="NCBI Taxonomy" id="2742698"/>
    <lineage>
        <taxon>Bacteria</taxon>
        <taxon>Pseudomonadati</taxon>
        <taxon>Pseudomonadota</taxon>
        <taxon>Alphaproteobacteria</taxon>
        <taxon>Hyphomicrobiales</taxon>
        <taxon>Rhizobiaceae</taxon>
        <taxon>Sinorhizobium/Ensifer group</taxon>
        <taxon>Ensifer</taxon>
    </lineage>
</organism>
<gene>
    <name evidence="5" type="ORF">HT585_27215</name>
</gene>
<dbReference type="SUPFAM" id="SSF48008">
    <property type="entry name" value="GntR ligand-binding domain-like"/>
    <property type="match status" value="1"/>
</dbReference>
<dbReference type="SMART" id="SM00895">
    <property type="entry name" value="FCD"/>
    <property type="match status" value="1"/>
</dbReference>
<dbReference type="InterPro" id="IPR008920">
    <property type="entry name" value="TF_FadR/GntR_C"/>
</dbReference>
<dbReference type="SUPFAM" id="SSF46785">
    <property type="entry name" value="Winged helix' DNA-binding domain"/>
    <property type="match status" value="1"/>
</dbReference>
<dbReference type="PANTHER" id="PTHR43537:SF20">
    <property type="entry name" value="HTH-TYPE TRANSCRIPTIONAL REPRESSOR GLAR"/>
    <property type="match status" value="1"/>
</dbReference>
<evidence type="ECO:0000256" key="3">
    <source>
        <dbReference type="ARBA" id="ARBA00023163"/>
    </source>
</evidence>
<dbReference type="InterPro" id="IPR011711">
    <property type="entry name" value="GntR_C"/>
</dbReference>
<dbReference type="EMBL" id="JABWDU010000010">
    <property type="protein sequence ID" value="NVD42566.1"/>
    <property type="molecule type" value="Genomic_DNA"/>
</dbReference>
<keyword evidence="2" id="KW-0238">DNA-binding</keyword>
<dbReference type="SMART" id="SM00345">
    <property type="entry name" value="HTH_GNTR"/>
    <property type="match status" value="1"/>
</dbReference>
<dbReference type="Proteomes" id="UP000520198">
    <property type="component" value="Unassembled WGS sequence"/>
</dbReference>
<dbReference type="GO" id="GO:0003700">
    <property type="term" value="F:DNA-binding transcription factor activity"/>
    <property type="evidence" value="ECO:0007669"/>
    <property type="project" value="InterPro"/>
</dbReference>
<reference evidence="5 6" key="1">
    <citation type="submission" date="2020-06" db="EMBL/GenBank/DDBJ databases">
        <authorList>
            <person name="Grouzdev D.S."/>
        </authorList>
    </citation>
    <scope>NUCLEOTIDE SEQUENCE [LARGE SCALE GENOMIC DNA]</scope>
    <source>
        <strain evidence="5 6">HO-A22</strain>
    </source>
</reference>
<proteinExistence type="predicted"/>
<evidence type="ECO:0000256" key="1">
    <source>
        <dbReference type="ARBA" id="ARBA00023015"/>
    </source>
</evidence>
<evidence type="ECO:0000313" key="6">
    <source>
        <dbReference type="Proteomes" id="UP000520198"/>
    </source>
</evidence>
<dbReference type="InterPro" id="IPR036388">
    <property type="entry name" value="WH-like_DNA-bd_sf"/>
</dbReference>
<dbReference type="Gene3D" id="1.20.120.530">
    <property type="entry name" value="GntR ligand-binding domain-like"/>
    <property type="match status" value="1"/>
</dbReference>
<dbReference type="Gene3D" id="1.10.10.10">
    <property type="entry name" value="Winged helix-like DNA-binding domain superfamily/Winged helix DNA-binding domain"/>
    <property type="match status" value="1"/>
</dbReference>
<dbReference type="RefSeq" id="WP_176355930.1">
    <property type="nucleotide sequence ID" value="NZ_JABWDU010000010.1"/>
</dbReference>
<evidence type="ECO:0000256" key="2">
    <source>
        <dbReference type="ARBA" id="ARBA00023125"/>
    </source>
</evidence>